<feature type="domain" description="Isochorismatase-like" evidence="1">
    <location>
        <begin position="9"/>
        <end position="157"/>
    </location>
</feature>
<dbReference type="SUPFAM" id="SSF52499">
    <property type="entry name" value="Isochorismatase-like hydrolases"/>
    <property type="match status" value="1"/>
</dbReference>
<accession>A0ABW5BR29</accession>
<dbReference type="GO" id="GO:0016787">
    <property type="term" value="F:hydrolase activity"/>
    <property type="evidence" value="ECO:0007669"/>
    <property type="project" value="UniProtKB-KW"/>
</dbReference>
<dbReference type="PANTHER" id="PTHR14119">
    <property type="entry name" value="HYDROLASE"/>
    <property type="match status" value="1"/>
</dbReference>
<dbReference type="Gene3D" id="3.40.50.850">
    <property type="entry name" value="Isochorismatase-like"/>
    <property type="match status" value="1"/>
</dbReference>
<evidence type="ECO:0000313" key="3">
    <source>
        <dbReference type="Proteomes" id="UP001597294"/>
    </source>
</evidence>
<dbReference type="Pfam" id="PF00857">
    <property type="entry name" value="Isochorismatase"/>
    <property type="match status" value="1"/>
</dbReference>
<keyword evidence="3" id="KW-1185">Reference proteome</keyword>
<comment type="caution">
    <text evidence="2">The sequence shown here is derived from an EMBL/GenBank/DDBJ whole genome shotgun (WGS) entry which is preliminary data.</text>
</comment>
<dbReference type="RefSeq" id="WP_380253707.1">
    <property type="nucleotide sequence ID" value="NZ_JBHUII010000011.1"/>
</dbReference>
<gene>
    <name evidence="2" type="ORF">ACFSKO_16630</name>
</gene>
<sequence length="183" mass="20278">MLMDAENSVVVVIDVQERLAPAINDLDKILQSHDLVLKTATELSVPVFVTEQYPKGLGRTIERLKGFYDSKNVFEKLSFSSVGCASFMEALAALGRTQIIVTGTETHVCVMQTVLQLLDERYDVFVVADAVGSRTEENKRLGLERMIRSGAEVVSSEMVMFEMLKKAGTPEFKALSSLLKEVK</sequence>
<keyword evidence="2" id="KW-0378">Hydrolase</keyword>
<dbReference type="InterPro" id="IPR000868">
    <property type="entry name" value="Isochorismatase-like_dom"/>
</dbReference>
<dbReference type="PANTHER" id="PTHR14119:SF3">
    <property type="entry name" value="ISOCHORISMATASE DOMAIN-CONTAINING PROTEIN 2"/>
    <property type="match status" value="1"/>
</dbReference>
<organism evidence="2 3">
    <name type="scientific">Kiloniella antarctica</name>
    <dbReference type="NCBI Taxonomy" id="1550907"/>
    <lineage>
        <taxon>Bacteria</taxon>
        <taxon>Pseudomonadati</taxon>
        <taxon>Pseudomonadota</taxon>
        <taxon>Alphaproteobacteria</taxon>
        <taxon>Rhodospirillales</taxon>
        <taxon>Kiloniellaceae</taxon>
        <taxon>Kiloniella</taxon>
    </lineage>
</organism>
<evidence type="ECO:0000313" key="2">
    <source>
        <dbReference type="EMBL" id="MFD2207256.1"/>
    </source>
</evidence>
<protein>
    <submittedName>
        <fullName evidence="2">Hydrolase</fullName>
    </submittedName>
</protein>
<dbReference type="InterPro" id="IPR036380">
    <property type="entry name" value="Isochorismatase-like_sf"/>
</dbReference>
<dbReference type="InterPro" id="IPR050993">
    <property type="entry name" value="Isochorismatase_domain"/>
</dbReference>
<dbReference type="Proteomes" id="UP001597294">
    <property type="component" value="Unassembled WGS sequence"/>
</dbReference>
<reference evidence="3" key="1">
    <citation type="journal article" date="2019" name="Int. J. Syst. Evol. Microbiol.">
        <title>The Global Catalogue of Microorganisms (GCM) 10K type strain sequencing project: providing services to taxonomists for standard genome sequencing and annotation.</title>
        <authorList>
            <consortium name="The Broad Institute Genomics Platform"/>
            <consortium name="The Broad Institute Genome Sequencing Center for Infectious Disease"/>
            <person name="Wu L."/>
            <person name="Ma J."/>
        </authorList>
    </citation>
    <scope>NUCLEOTIDE SEQUENCE [LARGE SCALE GENOMIC DNA]</scope>
    <source>
        <strain evidence="3">CGMCC 4.7192</strain>
    </source>
</reference>
<dbReference type="EMBL" id="JBHUII010000011">
    <property type="protein sequence ID" value="MFD2207256.1"/>
    <property type="molecule type" value="Genomic_DNA"/>
</dbReference>
<name>A0ABW5BR29_9PROT</name>
<dbReference type="CDD" id="cd01012">
    <property type="entry name" value="YcaC_related"/>
    <property type="match status" value="1"/>
</dbReference>
<evidence type="ECO:0000259" key="1">
    <source>
        <dbReference type="Pfam" id="PF00857"/>
    </source>
</evidence>
<proteinExistence type="predicted"/>